<evidence type="ECO:0000313" key="4">
    <source>
        <dbReference type="Proteomes" id="UP000199411"/>
    </source>
</evidence>
<sequence length="238" mass="27676">MSIGCAIITYNEKENLERTLKSVDFCDEIVIVDSYSTDETVEIAKKYTDKIYLNKFISYGEQKNFAIEKLSTDWILSIDADEVVSPSLKTEILNAIKNSKFDSYYIKIQLVFLNKALRFGGAQNWHLRLFRKGLMFSNCIVHEKVISKNASYLKGKILHYSYKDLSHYIEKLNKYTSISATLNLKKNQHLHPIIRFQLELLKRFIFKGAFLDGYEGILYALLSSFYQLVKYAKAKELN</sequence>
<feature type="domain" description="Glycosyltransferase 2-like" evidence="2">
    <location>
        <begin position="7"/>
        <end position="152"/>
    </location>
</feature>
<dbReference type="Proteomes" id="UP000199411">
    <property type="component" value="Unassembled WGS sequence"/>
</dbReference>
<dbReference type="PANTHER" id="PTHR43630:SF2">
    <property type="entry name" value="GLYCOSYLTRANSFERASE"/>
    <property type="match status" value="1"/>
</dbReference>
<dbReference type="InterPro" id="IPR029044">
    <property type="entry name" value="Nucleotide-diphossugar_trans"/>
</dbReference>
<dbReference type="Pfam" id="PF00535">
    <property type="entry name" value="Glycos_transf_2"/>
    <property type="match status" value="1"/>
</dbReference>
<reference evidence="4" key="1">
    <citation type="submission" date="2016-10" db="EMBL/GenBank/DDBJ databases">
        <authorList>
            <person name="Varghese N."/>
            <person name="Submissions S."/>
        </authorList>
    </citation>
    <scope>NUCLEOTIDE SEQUENCE [LARGE SCALE GENOMIC DNA]</scope>
    <source>
        <strain evidence="4">DSM 8415</strain>
    </source>
</reference>
<dbReference type="CDD" id="cd02511">
    <property type="entry name" value="Beta4Glucosyltransferase"/>
    <property type="match status" value="1"/>
</dbReference>
<dbReference type="Gene3D" id="3.90.550.10">
    <property type="entry name" value="Spore Coat Polysaccharide Biosynthesis Protein SpsA, Chain A"/>
    <property type="match status" value="1"/>
</dbReference>
<dbReference type="AlphaFoldDB" id="A0A1G6N4K6"/>
<keyword evidence="3" id="KW-0808">Transferase</keyword>
<protein>
    <submittedName>
        <fullName evidence="3">Glycosyltransferase involved in cell wall bisynthesis</fullName>
    </submittedName>
</protein>
<dbReference type="RefSeq" id="WP_092128764.1">
    <property type="nucleotide sequence ID" value="NZ_FMYU01000007.1"/>
</dbReference>
<evidence type="ECO:0000259" key="2">
    <source>
        <dbReference type="Pfam" id="PF00535"/>
    </source>
</evidence>
<gene>
    <name evidence="3" type="ORF">SAMN05660835_01096</name>
</gene>
<name>A0A1G6N4K6_9BACT</name>
<keyword evidence="4" id="KW-1185">Reference proteome</keyword>
<evidence type="ECO:0000256" key="1">
    <source>
        <dbReference type="ARBA" id="ARBA00038494"/>
    </source>
</evidence>
<dbReference type="SUPFAM" id="SSF53448">
    <property type="entry name" value="Nucleotide-diphospho-sugar transferases"/>
    <property type="match status" value="1"/>
</dbReference>
<organism evidence="3 4">
    <name type="scientific">Desulfurella multipotens</name>
    <dbReference type="NCBI Taxonomy" id="79269"/>
    <lineage>
        <taxon>Bacteria</taxon>
        <taxon>Pseudomonadati</taxon>
        <taxon>Campylobacterota</taxon>
        <taxon>Desulfurellia</taxon>
        <taxon>Desulfurellales</taxon>
        <taxon>Desulfurellaceae</taxon>
        <taxon>Desulfurella</taxon>
    </lineage>
</organism>
<dbReference type="EMBL" id="FMYU01000007">
    <property type="protein sequence ID" value="SDC62166.1"/>
    <property type="molecule type" value="Genomic_DNA"/>
</dbReference>
<evidence type="ECO:0000313" key="3">
    <source>
        <dbReference type="EMBL" id="SDC62166.1"/>
    </source>
</evidence>
<dbReference type="PANTHER" id="PTHR43630">
    <property type="entry name" value="POLY-BETA-1,6-N-ACETYL-D-GLUCOSAMINE SYNTHASE"/>
    <property type="match status" value="1"/>
</dbReference>
<accession>A0A1G6N4K6</accession>
<dbReference type="GO" id="GO:0016740">
    <property type="term" value="F:transferase activity"/>
    <property type="evidence" value="ECO:0007669"/>
    <property type="project" value="UniProtKB-KW"/>
</dbReference>
<comment type="similarity">
    <text evidence="1">Belongs to the glycosyltransferase 2 family. WaaE/KdtX subfamily.</text>
</comment>
<dbReference type="OrthoDB" id="9815923at2"/>
<proteinExistence type="inferred from homology"/>
<dbReference type="InterPro" id="IPR001173">
    <property type="entry name" value="Glyco_trans_2-like"/>
</dbReference>